<keyword evidence="3" id="KW-1185">Reference proteome</keyword>
<protein>
    <submittedName>
        <fullName evidence="2">Uncharacterized protein</fullName>
    </submittedName>
</protein>
<gene>
    <name evidence="2" type="ORF">OYC64_009969</name>
</gene>
<feature type="region of interest" description="Disordered" evidence="1">
    <location>
        <begin position="178"/>
        <end position="206"/>
    </location>
</feature>
<proteinExistence type="predicted"/>
<sequence length="667" mass="73058">MFNWVVKVVPQLPSSEGTDNGVKTSAPRVKSPPQKNVEEDSQDSQNQTGVLGWLSNGFVSAMPQPAGSPRLSRSDSERIGESEERSGVMGWVAQGLTKVLPQPDDKYKEIEDTPEHTEIYEVSTMPDFDPLPHIPVVEMESEDEEEPEPSLFPPNVVNWIKQMVPQALILPPGAVPLEPSTKSSRSSLDKILSPPPESLSGISLDTDGKAPSMVGWFMSGLGLKIPQPAVQTKDDAQGAAEVLKKASSKLRPDMVLEDVDSDNEGPQKRKDQSTVAAPNPSVTTSSTNTQQTQSKPEPESEPATSDSGTKSQEDAETQTGRWTPFIENIKKEAEGVAMASMEERLLQERSEMVLIAEEVARTTAENAIRQMASESIKLSLGSQDLLDEEDEEPDAELQDQQEEENEVDHQGTQKEQSISEEAEEPTIKEPEPKEQSKPQRSSPSPPPKPEPVKIQEPESEPESEPEAEPEAEPEPEPEPEPKTETETREANSGAEPITQQPQRAKEDDQSNNADNAAEKEEATEDSCGAPVSCDAFKSCLMRLPQTSECLGNINAFFKENGISIPKIPPMPNLPTQLSDVTNYLPSLPPELRQELSQIRLTQVPRNIAQTLTELLPKNSDGSVGPDLSSISQSISNIPQKLSQIPTQVQQYFLNVQNRLNSLMPQDA</sequence>
<dbReference type="EMBL" id="JBIYXZ010002072">
    <property type="protein sequence ID" value="KAL3061954.1"/>
    <property type="molecule type" value="Genomic_DNA"/>
</dbReference>
<feature type="compositionally biased region" description="Low complexity" evidence="1">
    <location>
        <begin position="283"/>
        <end position="294"/>
    </location>
</feature>
<comment type="caution">
    <text evidence="2">The sequence shown here is derived from an EMBL/GenBank/DDBJ whole genome shotgun (WGS) entry which is preliminary data.</text>
</comment>
<dbReference type="Proteomes" id="UP001619887">
    <property type="component" value="Unassembled WGS sequence"/>
</dbReference>
<feature type="compositionally biased region" description="Basic and acidic residues" evidence="1">
    <location>
        <begin position="425"/>
        <end position="437"/>
    </location>
</feature>
<feature type="region of interest" description="Disordered" evidence="1">
    <location>
        <begin position="232"/>
        <end position="326"/>
    </location>
</feature>
<reference evidence="2 3" key="2">
    <citation type="journal article" date="2024" name="G3 (Bethesda)">
        <title>The genome of the cryopelagic Antarctic bald notothen, Trematomus borchgrevinki.</title>
        <authorList>
            <person name="Rayamajhi N."/>
            <person name="Rivera-Colon A.G."/>
            <person name="Minhas B.F."/>
            <person name="Cheng C.C."/>
            <person name="Catchen J.M."/>
        </authorList>
    </citation>
    <scope>NUCLEOTIDE SEQUENCE [LARGE SCALE GENOMIC DNA]</scope>
    <source>
        <strain evidence="2">AGRC-2024</strain>
    </source>
</reference>
<evidence type="ECO:0000313" key="2">
    <source>
        <dbReference type="EMBL" id="KAL3061954.1"/>
    </source>
</evidence>
<feature type="compositionally biased region" description="Basic and acidic residues" evidence="1">
    <location>
        <begin position="479"/>
        <end position="489"/>
    </location>
</feature>
<accession>A0ABD2H641</accession>
<dbReference type="AlphaFoldDB" id="A0ABD2H641"/>
<feature type="compositionally biased region" description="Polar residues" evidence="1">
    <location>
        <begin position="12"/>
        <end position="23"/>
    </location>
</feature>
<organism evidence="2 3">
    <name type="scientific">Pagothenia borchgrevinki</name>
    <name type="common">Bald rockcod</name>
    <name type="synonym">Trematomus borchgrevinki</name>
    <dbReference type="NCBI Taxonomy" id="8213"/>
    <lineage>
        <taxon>Eukaryota</taxon>
        <taxon>Metazoa</taxon>
        <taxon>Chordata</taxon>
        <taxon>Craniata</taxon>
        <taxon>Vertebrata</taxon>
        <taxon>Euteleostomi</taxon>
        <taxon>Actinopterygii</taxon>
        <taxon>Neopterygii</taxon>
        <taxon>Teleostei</taxon>
        <taxon>Neoteleostei</taxon>
        <taxon>Acanthomorphata</taxon>
        <taxon>Eupercaria</taxon>
        <taxon>Perciformes</taxon>
        <taxon>Notothenioidei</taxon>
        <taxon>Nototheniidae</taxon>
        <taxon>Pagothenia</taxon>
    </lineage>
</organism>
<feature type="compositionally biased region" description="Polar residues" evidence="1">
    <location>
        <begin position="273"/>
        <end position="282"/>
    </location>
</feature>
<feature type="region of interest" description="Disordered" evidence="1">
    <location>
        <begin position="379"/>
        <end position="530"/>
    </location>
</feature>
<evidence type="ECO:0000256" key="1">
    <source>
        <dbReference type="SAM" id="MobiDB-lite"/>
    </source>
</evidence>
<reference evidence="2 3" key="1">
    <citation type="journal article" date="2022" name="G3 (Bethesda)">
        <title>Evaluating Illumina-, Nanopore-, and PacBio-based genome assembly strategies with the bald notothen, Trematomus borchgrevinki.</title>
        <authorList>
            <person name="Rayamajhi N."/>
            <person name="Cheng C.C."/>
            <person name="Catchen J.M."/>
        </authorList>
    </citation>
    <scope>NUCLEOTIDE SEQUENCE [LARGE SCALE GENOMIC DNA]</scope>
    <source>
        <strain evidence="2">AGRC-2024</strain>
    </source>
</reference>
<feature type="region of interest" description="Disordered" evidence="1">
    <location>
        <begin position="9"/>
        <end position="86"/>
    </location>
</feature>
<feature type="compositionally biased region" description="Acidic residues" evidence="1">
    <location>
        <begin position="385"/>
        <end position="406"/>
    </location>
</feature>
<feature type="compositionally biased region" description="Acidic residues" evidence="1">
    <location>
        <begin position="457"/>
        <end position="478"/>
    </location>
</feature>
<evidence type="ECO:0000313" key="3">
    <source>
        <dbReference type="Proteomes" id="UP001619887"/>
    </source>
</evidence>
<feature type="compositionally biased region" description="Basic and acidic residues" evidence="1">
    <location>
        <begin position="72"/>
        <end position="86"/>
    </location>
</feature>
<name>A0ABD2H641_PAGBO</name>